<dbReference type="GO" id="GO:0046872">
    <property type="term" value="F:metal ion binding"/>
    <property type="evidence" value="ECO:0007669"/>
    <property type="project" value="UniProtKB-UniRule"/>
</dbReference>
<dbReference type="GO" id="GO:0005795">
    <property type="term" value="C:Golgi stack"/>
    <property type="evidence" value="ECO:0007669"/>
    <property type="project" value="TreeGrafter"/>
</dbReference>
<accession>A0A0A9XVR8</accession>
<dbReference type="InterPro" id="IPR027417">
    <property type="entry name" value="P-loop_NTPase"/>
</dbReference>
<dbReference type="PANTHER" id="PTHR23078:SF2">
    <property type="entry name" value="VESICLE-FUSING ATPASE"/>
    <property type="match status" value="1"/>
</dbReference>
<protein>
    <recommendedName>
        <fullName evidence="1">Vesicle-fusing ATPase</fullName>
        <ecNumber evidence="1">3.6.4.6</ecNumber>
    </recommendedName>
</protein>
<comment type="function">
    <text evidence="1">Required for vesicle-mediated transport. Catalyzes the fusion of transport vesicles within the Golgi cisternae. Is also required for transport from the endoplasmic reticulum to the Golgi stack. Seems to function as a fusion protein required for the delivery of cargo proteins to all compartments of the Golgi stack independent of vesicle origin.</text>
</comment>
<evidence type="ECO:0000313" key="5">
    <source>
        <dbReference type="EMBL" id="JAQ08463.1"/>
    </source>
</evidence>
<dbReference type="InterPro" id="IPR003593">
    <property type="entry name" value="AAA+_ATPase"/>
</dbReference>
<keyword evidence="1" id="KW-0963">Cytoplasm</keyword>
<dbReference type="SUPFAM" id="SSF52540">
    <property type="entry name" value="P-loop containing nucleoside triphosphate hydrolases"/>
    <property type="match status" value="1"/>
</dbReference>
<dbReference type="Pfam" id="PF00004">
    <property type="entry name" value="AAA"/>
    <property type="match status" value="2"/>
</dbReference>
<feature type="compositionally biased region" description="Basic residues" evidence="2">
    <location>
        <begin position="151"/>
        <end position="163"/>
    </location>
</feature>
<dbReference type="Gene3D" id="3.40.50.300">
    <property type="entry name" value="P-loop containing nucleotide triphosphate hydrolases"/>
    <property type="match status" value="2"/>
</dbReference>
<dbReference type="SMART" id="SM00382">
    <property type="entry name" value="AAA"/>
    <property type="match status" value="1"/>
</dbReference>
<dbReference type="GO" id="GO:0035494">
    <property type="term" value="P:SNARE complex disassembly"/>
    <property type="evidence" value="ECO:0007669"/>
    <property type="project" value="InterPro"/>
</dbReference>
<keyword evidence="1" id="KW-0547">Nucleotide-binding</keyword>
<evidence type="ECO:0000259" key="3">
    <source>
        <dbReference type="SMART" id="SM00382"/>
    </source>
</evidence>
<dbReference type="PANTHER" id="PTHR23078">
    <property type="entry name" value="VESICULAR-FUSION PROTEIN NSF"/>
    <property type="match status" value="1"/>
</dbReference>
<dbReference type="InterPro" id="IPR003959">
    <property type="entry name" value="ATPase_AAA_core"/>
</dbReference>
<evidence type="ECO:0000313" key="4">
    <source>
        <dbReference type="EMBL" id="JAG22963.1"/>
    </source>
</evidence>
<reference evidence="4" key="1">
    <citation type="journal article" date="2014" name="PLoS ONE">
        <title>Transcriptome-Based Identification of ABC Transporters in the Western Tarnished Plant Bug Lygus hesperus.</title>
        <authorList>
            <person name="Hull J.J."/>
            <person name="Chaney K."/>
            <person name="Geib S.M."/>
            <person name="Fabrick J.A."/>
            <person name="Brent C.S."/>
            <person name="Walsh D."/>
            <person name="Lavine L.C."/>
        </authorList>
    </citation>
    <scope>NUCLEOTIDE SEQUENCE</scope>
</reference>
<comment type="catalytic activity">
    <reaction evidence="1">
        <text>ATP + H2O = ADP + phosphate + H(+)</text>
        <dbReference type="Rhea" id="RHEA:13065"/>
        <dbReference type="ChEBI" id="CHEBI:15377"/>
        <dbReference type="ChEBI" id="CHEBI:15378"/>
        <dbReference type="ChEBI" id="CHEBI:30616"/>
        <dbReference type="ChEBI" id="CHEBI:43474"/>
        <dbReference type="ChEBI" id="CHEBI:456216"/>
        <dbReference type="EC" id="3.6.4.6"/>
    </reaction>
</comment>
<dbReference type="AlphaFoldDB" id="A0A0A9XVR8"/>
<dbReference type="EMBL" id="GDHC01010166">
    <property type="protein sequence ID" value="JAQ08463.1"/>
    <property type="molecule type" value="Transcribed_RNA"/>
</dbReference>
<feature type="region of interest" description="Disordered" evidence="2">
    <location>
        <begin position="151"/>
        <end position="184"/>
    </location>
</feature>
<dbReference type="EC" id="3.6.4.6" evidence="1"/>
<feature type="domain" description="AAA+ ATPase" evidence="3">
    <location>
        <begin position="6"/>
        <end position="264"/>
    </location>
</feature>
<organism evidence="4">
    <name type="scientific">Lygus hesperus</name>
    <name type="common">Western plant bug</name>
    <dbReference type="NCBI Taxonomy" id="30085"/>
    <lineage>
        <taxon>Eukaryota</taxon>
        <taxon>Metazoa</taxon>
        <taxon>Ecdysozoa</taxon>
        <taxon>Arthropoda</taxon>
        <taxon>Hexapoda</taxon>
        <taxon>Insecta</taxon>
        <taxon>Pterygota</taxon>
        <taxon>Neoptera</taxon>
        <taxon>Paraneoptera</taxon>
        <taxon>Hemiptera</taxon>
        <taxon>Heteroptera</taxon>
        <taxon>Panheteroptera</taxon>
        <taxon>Cimicomorpha</taxon>
        <taxon>Miridae</taxon>
        <taxon>Mirini</taxon>
        <taxon>Lygus</taxon>
    </lineage>
</organism>
<keyword evidence="1" id="KW-0653">Protein transport</keyword>
<dbReference type="GO" id="GO:0016887">
    <property type="term" value="F:ATP hydrolysis activity"/>
    <property type="evidence" value="ECO:0007669"/>
    <property type="project" value="InterPro"/>
</dbReference>
<evidence type="ECO:0000256" key="1">
    <source>
        <dbReference type="RuleBase" id="RU367045"/>
    </source>
</evidence>
<sequence length="264" mass="30182">MLKIQHVRGVILHGPPGNGKTLIARGLAKLLGPHTKLTILTATDLLSKFVGDSGKNLHNLFNNDDENDHFDEVFNNSNNDNDDNNDDDSLKKYSYMHHLHNNQSQHFRDDGELSDEMLTKMSQNMFKDEFDSKTFVAADVRSDEKYGKKLVKVRPASHHRRHTTSSSRGAYEPQEEHDDKHKRMHKDKPLHVIIIDELDSLFHRRGHSSGDRSASVVYDSVTNTLLSFLDRICTRNDILVIGLTNRLFAIDEALLRSGWFEVIL</sequence>
<comment type="subcellular location">
    <subcellularLocation>
        <location evidence="1">Cytoplasm</location>
    </subcellularLocation>
</comment>
<name>A0A0A9XVR8_LYGHE</name>
<dbReference type="InterPro" id="IPR039812">
    <property type="entry name" value="Vesicle-fus_ATPase"/>
</dbReference>
<reference evidence="4" key="2">
    <citation type="submission" date="2014-07" db="EMBL/GenBank/DDBJ databases">
        <authorList>
            <person name="Hull J."/>
        </authorList>
    </citation>
    <scope>NUCLEOTIDE SEQUENCE</scope>
</reference>
<evidence type="ECO:0000256" key="2">
    <source>
        <dbReference type="SAM" id="MobiDB-lite"/>
    </source>
</evidence>
<keyword evidence="1" id="KW-0813">Transport</keyword>
<keyword evidence="1" id="KW-0479">Metal-binding</keyword>
<dbReference type="GO" id="GO:0005524">
    <property type="term" value="F:ATP binding"/>
    <property type="evidence" value="ECO:0007669"/>
    <property type="project" value="UniProtKB-UniRule"/>
</dbReference>
<keyword evidence="1" id="KW-0460">Magnesium</keyword>
<dbReference type="GO" id="GO:0043001">
    <property type="term" value="P:Golgi to plasma membrane protein transport"/>
    <property type="evidence" value="ECO:0007669"/>
    <property type="project" value="TreeGrafter"/>
</dbReference>
<dbReference type="EMBL" id="GBHO01020641">
    <property type="protein sequence ID" value="JAG22963.1"/>
    <property type="molecule type" value="Transcribed_RNA"/>
</dbReference>
<keyword evidence="1" id="KW-0378">Hydrolase</keyword>
<comment type="cofactor">
    <cofactor evidence="1">
        <name>Mg(2+)</name>
        <dbReference type="ChEBI" id="CHEBI:18420"/>
    </cofactor>
    <text evidence="1">Binds 1 Mg(2+) ion per subunit.</text>
</comment>
<keyword evidence="1" id="KW-0067">ATP-binding</keyword>
<comment type="similarity">
    <text evidence="1">Belongs to the AAA ATPase family.</text>
</comment>
<gene>
    <name evidence="4" type="primary">SEC18</name>
    <name evidence="4" type="ORF">CM83_43720</name>
    <name evidence="5" type="ORF">g.26077</name>
</gene>
<proteinExistence type="inferred from homology"/>
<reference evidence="5" key="3">
    <citation type="journal article" date="2016" name="Gigascience">
        <title>De novo construction of an expanded transcriptome assembly for the western tarnished plant bug, Lygus hesperus.</title>
        <authorList>
            <person name="Tassone E.E."/>
            <person name="Geib S.M."/>
            <person name="Hall B."/>
            <person name="Fabrick J.A."/>
            <person name="Brent C.S."/>
            <person name="Hull J.J."/>
        </authorList>
    </citation>
    <scope>NUCLEOTIDE SEQUENCE</scope>
</reference>
<dbReference type="GO" id="GO:0006891">
    <property type="term" value="P:intra-Golgi vesicle-mediated transport"/>
    <property type="evidence" value="ECO:0007669"/>
    <property type="project" value="TreeGrafter"/>
</dbReference>
<keyword evidence="1" id="KW-0931">ER-Golgi transport</keyword>